<evidence type="ECO:0000256" key="3">
    <source>
        <dbReference type="ARBA" id="ARBA00022806"/>
    </source>
</evidence>
<feature type="domain" description="DNA helicase Pif1-like DEAD-box helicase" evidence="8">
    <location>
        <begin position="723"/>
        <end position="895"/>
    </location>
</feature>
<dbReference type="Gene3D" id="3.40.50.300">
    <property type="entry name" value="P-loop containing nucleotide triphosphate hydrolases"/>
    <property type="match status" value="1"/>
</dbReference>
<feature type="domain" description="DNA replication helicase" evidence="7">
    <location>
        <begin position="1034"/>
        <end position="1102"/>
    </location>
</feature>
<dbReference type="InterPro" id="IPR027417">
    <property type="entry name" value="P-loop_NTPase"/>
</dbReference>
<proteinExistence type="inferred from homology"/>
<comment type="cofactor">
    <cofactor evidence="5">
        <name>Mg(2+)</name>
        <dbReference type="ChEBI" id="CHEBI:18420"/>
    </cofactor>
</comment>
<dbReference type="CDD" id="cd18809">
    <property type="entry name" value="SF1_C_RecD"/>
    <property type="match status" value="1"/>
</dbReference>
<dbReference type="InterPro" id="IPR010285">
    <property type="entry name" value="DNA_helicase_pif1-like_DEAD"/>
</dbReference>
<accession>A0ABQ4ZFI3</accession>
<evidence type="ECO:0000256" key="5">
    <source>
        <dbReference type="RuleBase" id="RU363044"/>
    </source>
</evidence>
<evidence type="ECO:0000256" key="4">
    <source>
        <dbReference type="ARBA" id="ARBA00022840"/>
    </source>
</evidence>
<dbReference type="InterPro" id="IPR003840">
    <property type="entry name" value="DNA_helicase_dom"/>
</dbReference>
<keyword evidence="3 5" id="KW-0347">Helicase</keyword>
<keyword evidence="5" id="KW-0234">DNA repair</keyword>
<feature type="region of interest" description="Disordered" evidence="6">
    <location>
        <begin position="186"/>
        <end position="205"/>
    </location>
</feature>
<sequence>MLKRKTAHPLLIARTKELSSSENMIRRFTLDVNNQNPRSKSSCAGDVPRIDVSQSPVLTLNHAYFYLDIEDCNIKPAIIGFLNIAREDIRDIYLSAERSRSHTQHVHTEDIPHTGVSQSPVLTLNHAYFCLDIEGCNIKPAIIGFLNIAREDIRDIHLSAERWRSHTQHVHTEVFATNTTSNLNARKRKAAHPLSIPSAEEPSSSGNMIRRFTVGVNNRSLRSKSSHAQGDASSYIDLVNCDQVCRHCGCLFWYNERLKGTHYAKQAEYHLCCGGGQIYMPPTPNPLAFIQQLLTNSHIIEHTQAYNQMFAMTSFGAKIDDSLGFYPDLMLKPQNGRGKGKKVTMNAYYKYQLHRRVKEFGLIFRSGRLFQQYVVAVYCAIEMNRLDYIRKNQNDLWSDYLSGLYDAVSRGDREGIAVGSKIMLPNTFTGGFLLYTIEFQKRGLPHCHTLLWVDSKSELQDTQHIDEFISAEIPDPVEDPRGYKLVTELMMHGPCGSANSSASCTEGGEGGVCNKHFPKKYNDKTFFYSNGHTQYRRRDTGVSVMKGDLFYFQMLLCHQKGCKSPTDVRTVNDVIHPNNRAACEALGLLGDDKEWDIALQESTALVTSNEIRILFAQILIYCDVSNPIKLWIKHWEVMSDDITTKISKATRIPNYHVNTTELKGYILHEQEAVLNGFGKSVTDFELPLPPKQLLKDLENKLLMEEKNYKRDLLKQEAAESVPKLNYDQKKIYDLIMGASLANQQELLFVYGHGGTGKTFLWKTFISLLRAEGKIVLAVALSGIASLLLPAGCIDHSRFKLPLELTDESLCHAKKQSQLGNLLVEANLIIWDEAPMNDRRYFETLDRTLRDLMDAPNLLFGGKTIVLGGDFRQTLVVKKGAAKEELIAASITESYLCEIGEPDEEDAHDNSWITISPGYLVTANETGLSQLIDFIYDDTTLRTPTAETLKTYLSNDQAIPIGKETSETELLYPMEYLNIITFPGLLPHELELKRKSSQAEGLAIKFSYTEDPLTHKDPNLSFTFKRTQFSVKLCYAIMINKSQGQSLSKIGIYLPKPVFSHGQLYVALSRATSPDGLKILLNPQPMTSKQPEKMSQTTISALKIGLQNCILEAMMYRKWVSKSVPEMKEIAFCCILIDKEIRFAPSTKKGAGKFVVEDILDIQTAVETHNTGTNIVLATSSATRTKESTNKDKSTPGIELTANPAETINEPTNKDKQIQCTHYCFNNKASTFIT</sequence>
<dbReference type="PANTHER" id="PTHR10492:SF96">
    <property type="entry name" value="ATP-DEPENDENT DNA HELICASE"/>
    <property type="match status" value="1"/>
</dbReference>
<name>A0ABQ4ZFI3_9ASTR</name>
<dbReference type="SUPFAM" id="SSF52540">
    <property type="entry name" value="P-loop containing nucleoside triphosphate hydrolases"/>
    <property type="match status" value="2"/>
</dbReference>
<organism evidence="10 11">
    <name type="scientific">Tanacetum coccineum</name>
    <dbReference type="NCBI Taxonomy" id="301880"/>
    <lineage>
        <taxon>Eukaryota</taxon>
        <taxon>Viridiplantae</taxon>
        <taxon>Streptophyta</taxon>
        <taxon>Embryophyta</taxon>
        <taxon>Tracheophyta</taxon>
        <taxon>Spermatophyta</taxon>
        <taxon>Magnoliopsida</taxon>
        <taxon>eudicotyledons</taxon>
        <taxon>Gunneridae</taxon>
        <taxon>Pentapetalae</taxon>
        <taxon>asterids</taxon>
        <taxon>campanulids</taxon>
        <taxon>Asterales</taxon>
        <taxon>Asteraceae</taxon>
        <taxon>Asteroideae</taxon>
        <taxon>Anthemideae</taxon>
        <taxon>Anthemidinae</taxon>
        <taxon>Tanacetum</taxon>
    </lineage>
</organism>
<keyword evidence="11" id="KW-1185">Reference proteome</keyword>
<protein>
    <recommendedName>
        <fullName evidence="5">ATP-dependent DNA helicase</fullName>
        <ecNumber evidence="5">5.6.2.3</ecNumber>
    </recommendedName>
</protein>
<evidence type="ECO:0000259" key="8">
    <source>
        <dbReference type="Pfam" id="PF05970"/>
    </source>
</evidence>
<dbReference type="Pfam" id="PF05970">
    <property type="entry name" value="PIF1"/>
    <property type="match status" value="1"/>
</dbReference>
<comment type="catalytic activity">
    <reaction evidence="5">
        <text>ATP + H2O = ADP + phosphate + H(+)</text>
        <dbReference type="Rhea" id="RHEA:13065"/>
        <dbReference type="ChEBI" id="CHEBI:15377"/>
        <dbReference type="ChEBI" id="CHEBI:15378"/>
        <dbReference type="ChEBI" id="CHEBI:30616"/>
        <dbReference type="ChEBI" id="CHEBI:43474"/>
        <dbReference type="ChEBI" id="CHEBI:456216"/>
        <dbReference type="EC" id="5.6.2.3"/>
    </reaction>
</comment>
<dbReference type="PANTHER" id="PTHR10492">
    <property type="match status" value="1"/>
</dbReference>
<dbReference type="EMBL" id="BQNB010011244">
    <property type="protein sequence ID" value="GJS88036.1"/>
    <property type="molecule type" value="Genomic_DNA"/>
</dbReference>
<comment type="similarity">
    <text evidence="5">Belongs to the helicase family.</text>
</comment>
<evidence type="ECO:0000259" key="7">
    <source>
        <dbReference type="Pfam" id="PF02689"/>
    </source>
</evidence>
<gene>
    <name evidence="10" type="ORF">Tco_0770672</name>
</gene>
<keyword evidence="5" id="KW-0233">DNA recombination</keyword>
<dbReference type="GO" id="GO:0004386">
    <property type="term" value="F:helicase activity"/>
    <property type="evidence" value="ECO:0007669"/>
    <property type="project" value="UniProtKB-KW"/>
</dbReference>
<keyword evidence="5" id="KW-0227">DNA damage</keyword>
<evidence type="ECO:0000256" key="2">
    <source>
        <dbReference type="ARBA" id="ARBA00022801"/>
    </source>
</evidence>
<reference evidence="10" key="1">
    <citation type="journal article" date="2022" name="Int. J. Mol. Sci.">
        <title>Draft Genome of Tanacetum Coccineum: Genomic Comparison of Closely Related Tanacetum-Family Plants.</title>
        <authorList>
            <person name="Yamashiro T."/>
            <person name="Shiraishi A."/>
            <person name="Nakayama K."/>
            <person name="Satake H."/>
        </authorList>
    </citation>
    <scope>NUCLEOTIDE SEQUENCE</scope>
</reference>
<dbReference type="Proteomes" id="UP001151760">
    <property type="component" value="Unassembled WGS sequence"/>
</dbReference>
<keyword evidence="2 5" id="KW-0378">Hydrolase</keyword>
<evidence type="ECO:0000256" key="6">
    <source>
        <dbReference type="SAM" id="MobiDB-lite"/>
    </source>
</evidence>
<dbReference type="Pfam" id="PF02689">
    <property type="entry name" value="Herpes_Helicase"/>
    <property type="match status" value="1"/>
</dbReference>
<feature type="domain" description="Helitron helicase-like" evidence="9">
    <location>
        <begin position="348"/>
        <end position="431"/>
    </location>
</feature>
<dbReference type="EC" id="5.6.2.3" evidence="5"/>
<comment type="caution">
    <text evidence="10">The sequence shown here is derived from an EMBL/GenBank/DDBJ whole genome shotgun (WGS) entry which is preliminary data.</text>
</comment>
<reference evidence="10" key="2">
    <citation type="submission" date="2022-01" db="EMBL/GenBank/DDBJ databases">
        <authorList>
            <person name="Yamashiro T."/>
            <person name="Shiraishi A."/>
            <person name="Satake H."/>
            <person name="Nakayama K."/>
        </authorList>
    </citation>
    <scope>NUCLEOTIDE SEQUENCE</scope>
</reference>
<evidence type="ECO:0000313" key="11">
    <source>
        <dbReference type="Proteomes" id="UP001151760"/>
    </source>
</evidence>
<keyword evidence="1 5" id="KW-0547">Nucleotide-binding</keyword>
<evidence type="ECO:0000259" key="9">
    <source>
        <dbReference type="Pfam" id="PF14214"/>
    </source>
</evidence>
<keyword evidence="4 5" id="KW-0067">ATP-binding</keyword>
<evidence type="ECO:0000313" key="10">
    <source>
        <dbReference type="EMBL" id="GJS88036.1"/>
    </source>
</evidence>
<evidence type="ECO:0000256" key="1">
    <source>
        <dbReference type="ARBA" id="ARBA00022741"/>
    </source>
</evidence>
<dbReference type="Pfam" id="PF14214">
    <property type="entry name" value="Helitron_like_N"/>
    <property type="match status" value="1"/>
</dbReference>
<dbReference type="InterPro" id="IPR025476">
    <property type="entry name" value="Helitron_helicase-like"/>
</dbReference>